<proteinExistence type="predicted"/>
<gene>
    <name evidence="1" type="ORF">TRIATDRAFT_310512</name>
</gene>
<keyword evidence="2" id="KW-1185">Reference proteome</keyword>
<dbReference type="EMBL" id="ABDG02000026">
    <property type="protein sequence ID" value="EHK42927.1"/>
    <property type="molecule type" value="Genomic_DNA"/>
</dbReference>
<evidence type="ECO:0000313" key="2">
    <source>
        <dbReference type="Proteomes" id="UP000005426"/>
    </source>
</evidence>
<organism evidence="1 2">
    <name type="scientific">Hypocrea atroviridis (strain ATCC 20476 / IMI 206040)</name>
    <name type="common">Trichoderma atroviride</name>
    <dbReference type="NCBI Taxonomy" id="452589"/>
    <lineage>
        <taxon>Eukaryota</taxon>
        <taxon>Fungi</taxon>
        <taxon>Dikarya</taxon>
        <taxon>Ascomycota</taxon>
        <taxon>Pezizomycotina</taxon>
        <taxon>Sordariomycetes</taxon>
        <taxon>Hypocreomycetidae</taxon>
        <taxon>Hypocreales</taxon>
        <taxon>Hypocreaceae</taxon>
        <taxon>Trichoderma</taxon>
    </lineage>
</organism>
<dbReference type="GeneID" id="25782838"/>
<accession>G9P3G9</accession>
<dbReference type="KEGG" id="tatv:25782838"/>
<evidence type="ECO:0000313" key="1">
    <source>
        <dbReference type="EMBL" id="EHK42927.1"/>
    </source>
</evidence>
<dbReference type="AlphaFoldDB" id="G9P3G9"/>
<dbReference type="OrthoDB" id="4900296at2759"/>
<sequence length="243" mass="27024">MASSSAEWPIGWIIPDTTEYLYTVPLLGPNAEQGIRVGNNDDLVWTKGELYGKKIILVNASRLQLAYASANMKQAFGIKILFVGGTYQSMNSLHPIGHCNLKMPYVDDWNSNKLATSIPRDDIESLAQLSVAKDLFITRSKEGHFNLNRLISQWAENNQAVNHGLIMPPATPDSYEEWPAHKNDQMCCGKEFNNENYTNQTPCLKVLGLAGYRGRADNDIKWLKYATLKSAAAIAGIIFSLTV</sequence>
<dbReference type="Proteomes" id="UP000005426">
    <property type="component" value="Unassembled WGS sequence"/>
</dbReference>
<protein>
    <submittedName>
        <fullName evidence="1">Uncharacterized protein</fullName>
    </submittedName>
</protein>
<name>G9P3G9_HYPAI</name>
<reference evidence="1 2" key="1">
    <citation type="journal article" date="2011" name="Genome Biol.">
        <title>Comparative genome sequence analysis underscores mycoparasitism as the ancestral life style of Trichoderma.</title>
        <authorList>
            <person name="Kubicek C.P."/>
            <person name="Herrera-Estrella A."/>
            <person name="Seidl-Seiboth V."/>
            <person name="Martinez D.A."/>
            <person name="Druzhinina I.S."/>
            <person name="Thon M."/>
            <person name="Zeilinger S."/>
            <person name="Casas-Flores S."/>
            <person name="Horwitz B.A."/>
            <person name="Mukherjee P.K."/>
            <person name="Mukherjee M."/>
            <person name="Kredics L."/>
            <person name="Alcaraz L.D."/>
            <person name="Aerts A."/>
            <person name="Antal Z."/>
            <person name="Atanasova L."/>
            <person name="Cervantes-Badillo M.G."/>
            <person name="Challacombe J."/>
            <person name="Chertkov O."/>
            <person name="McCluskey K."/>
            <person name="Coulpier F."/>
            <person name="Deshpande N."/>
            <person name="von Doehren H."/>
            <person name="Ebbole D.J."/>
            <person name="Esquivel-Naranjo E.U."/>
            <person name="Fekete E."/>
            <person name="Flipphi M."/>
            <person name="Glaser F."/>
            <person name="Gomez-Rodriguez E.Y."/>
            <person name="Gruber S."/>
            <person name="Han C."/>
            <person name="Henrissat B."/>
            <person name="Hermosa R."/>
            <person name="Hernandez-Onate M."/>
            <person name="Karaffa L."/>
            <person name="Kosti I."/>
            <person name="Le Crom S."/>
            <person name="Lindquist E."/>
            <person name="Lucas S."/>
            <person name="Luebeck M."/>
            <person name="Luebeck P.S."/>
            <person name="Margeot A."/>
            <person name="Metz B."/>
            <person name="Misra M."/>
            <person name="Nevalainen H."/>
            <person name="Omann M."/>
            <person name="Packer N."/>
            <person name="Perrone G."/>
            <person name="Uresti-Rivera E.E."/>
            <person name="Salamov A."/>
            <person name="Schmoll M."/>
            <person name="Seiboth B."/>
            <person name="Shapiro H."/>
            <person name="Sukno S."/>
            <person name="Tamayo-Ramos J.A."/>
            <person name="Tisch D."/>
            <person name="Wiest A."/>
            <person name="Wilkinson H.H."/>
            <person name="Zhang M."/>
            <person name="Coutinho P.M."/>
            <person name="Kenerley C.M."/>
            <person name="Monte E."/>
            <person name="Baker S.E."/>
            <person name="Grigoriev I.V."/>
        </authorList>
    </citation>
    <scope>NUCLEOTIDE SEQUENCE [LARGE SCALE GENOMIC DNA]</scope>
    <source>
        <strain evidence="2">ATCC 20476 / IMI 206040</strain>
    </source>
</reference>
<dbReference type="HOGENOM" id="CLU_1142718_0_0_1"/>
<comment type="caution">
    <text evidence="1">The sequence shown here is derived from an EMBL/GenBank/DDBJ whole genome shotgun (WGS) entry which is preliminary data.</text>
</comment>